<dbReference type="AlphaFoldDB" id="A0A1Z4GR48"/>
<dbReference type="EMBL" id="AP018176">
    <property type="protein sequence ID" value="BAY19985.1"/>
    <property type="molecule type" value="Genomic_DNA"/>
</dbReference>
<evidence type="ECO:0000313" key="3">
    <source>
        <dbReference type="Proteomes" id="UP000218287"/>
    </source>
</evidence>
<proteinExistence type="predicted"/>
<dbReference type="OrthoDB" id="512125at2"/>
<gene>
    <name evidence="2" type="ORF">NIES21_58550</name>
</gene>
<feature type="region of interest" description="Disordered" evidence="1">
    <location>
        <begin position="92"/>
        <end position="111"/>
    </location>
</feature>
<dbReference type="Proteomes" id="UP000218287">
    <property type="component" value="Plasmid Plasmid2 dna"/>
</dbReference>
<protein>
    <submittedName>
        <fullName evidence="2">Uncharacterized protein</fullName>
    </submittedName>
</protein>
<sequence length="170" mass="19484">MADHKTPPSEMIRVPTALIPAVKQLSHLHRQGHTIALLQGLEELINQFDSNIDSDIAPSSKSIKQLEAKLETKLETITKKLEQIERAIASGRYNNTRPRRQAHPYHQPQVELQPRTNESLAQRLAVSPQSLIVETEKLSPKEFISWSRNRDPMSVGWEWDARTELYHPVK</sequence>
<keyword evidence="2" id="KW-0614">Plasmid</keyword>
<name>A0A1Z4GR48_9CYAN</name>
<evidence type="ECO:0000256" key="1">
    <source>
        <dbReference type="SAM" id="MobiDB-lite"/>
    </source>
</evidence>
<reference evidence="2 3" key="1">
    <citation type="submission" date="2017-06" db="EMBL/GenBank/DDBJ databases">
        <title>Genome sequencing of cyanobaciteial culture collection at National Institute for Environmental Studies (NIES).</title>
        <authorList>
            <person name="Hirose Y."/>
            <person name="Shimura Y."/>
            <person name="Fujisawa T."/>
            <person name="Nakamura Y."/>
            <person name="Kawachi M."/>
        </authorList>
    </citation>
    <scope>NUCLEOTIDE SEQUENCE [LARGE SCALE GENOMIC DNA]</scope>
    <source>
        <strain evidence="2 3">NIES-21</strain>
        <plasmid evidence="3">Plasmid2 dna</plasmid>
    </source>
</reference>
<organism evidence="2 3">
    <name type="scientific">Anabaenopsis circularis NIES-21</name>
    <dbReference type="NCBI Taxonomy" id="1085406"/>
    <lineage>
        <taxon>Bacteria</taxon>
        <taxon>Bacillati</taxon>
        <taxon>Cyanobacteriota</taxon>
        <taxon>Cyanophyceae</taxon>
        <taxon>Nostocales</taxon>
        <taxon>Nodulariaceae</taxon>
        <taxon>Anabaenopsis</taxon>
    </lineage>
</organism>
<geneLocation type="plasmid" evidence="3">
    <name>Plasmid2 dna</name>
</geneLocation>
<keyword evidence="3" id="KW-1185">Reference proteome</keyword>
<evidence type="ECO:0000313" key="2">
    <source>
        <dbReference type="EMBL" id="BAY19985.1"/>
    </source>
</evidence>
<accession>A0A1Z4GR48</accession>